<sequence length="181" mass="20389">MVIDVPNNCCPTYCFAYAIPAACLPACLHRMSLEIMTILCRCENIETSEGVPLAVTGVAQVMHLNRSKKGQRQAKENGATNKLTNKISVWPLMGDLKSSVPKKVVLHFLLRNPELHQNSKESEFCIKCLVALLLVIWSPWVNGFTFVPFLLCVICPFRSFPLPAYMSNFILYFFTFFTGYG</sequence>
<accession>A0A0S7ELJ0</accession>
<dbReference type="AlphaFoldDB" id="A0A0S7ELJ0"/>
<protein>
    <submittedName>
        <fullName evidence="2">PPUP9740</fullName>
    </submittedName>
</protein>
<proteinExistence type="predicted"/>
<keyword evidence="1" id="KW-1133">Transmembrane helix</keyword>
<reference evidence="2" key="1">
    <citation type="submission" date="2014-12" db="EMBL/GenBank/DDBJ databases">
        <title>Parallel Evolution in Life History Adaptation Evident in the Tissue-Specific Poeciliopsis prolifica transcriptome.</title>
        <authorList>
            <person name="Jue N.K."/>
            <person name="Foley R.J."/>
            <person name="Obergfell C."/>
            <person name="Reznick D.N."/>
            <person name="O'Neill R.J."/>
            <person name="O'Neill M.J."/>
        </authorList>
    </citation>
    <scope>NUCLEOTIDE SEQUENCE</scope>
</reference>
<dbReference type="EMBL" id="GBYX01478012">
    <property type="protein sequence ID" value="JAO03678.1"/>
    <property type="molecule type" value="Transcribed_RNA"/>
</dbReference>
<organism evidence="2">
    <name type="scientific">Poeciliopsis prolifica</name>
    <name type="common">blackstripe livebearer</name>
    <dbReference type="NCBI Taxonomy" id="188132"/>
    <lineage>
        <taxon>Eukaryota</taxon>
        <taxon>Metazoa</taxon>
        <taxon>Chordata</taxon>
        <taxon>Craniata</taxon>
        <taxon>Vertebrata</taxon>
        <taxon>Euteleostomi</taxon>
        <taxon>Actinopterygii</taxon>
        <taxon>Neopterygii</taxon>
        <taxon>Teleostei</taxon>
        <taxon>Neoteleostei</taxon>
        <taxon>Acanthomorphata</taxon>
        <taxon>Ovalentaria</taxon>
        <taxon>Atherinomorphae</taxon>
        <taxon>Cyprinodontiformes</taxon>
        <taxon>Poeciliidae</taxon>
        <taxon>Poeciliinae</taxon>
        <taxon>Poeciliopsis</taxon>
    </lineage>
</organism>
<keyword evidence="1" id="KW-0472">Membrane</keyword>
<evidence type="ECO:0000313" key="2">
    <source>
        <dbReference type="EMBL" id="JAO03678.1"/>
    </source>
</evidence>
<feature type="transmembrane region" description="Helical" evidence="1">
    <location>
        <begin position="129"/>
        <end position="155"/>
    </location>
</feature>
<keyword evidence="1" id="KW-0812">Transmembrane</keyword>
<feature type="non-terminal residue" evidence="2">
    <location>
        <position position="181"/>
    </location>
</feature>
<feature type="transmembrane region" description="Helical" evidence="1">
    <location>
        <begin position="162"/>
        <end position="180"/>
    </location>
</feature>
<gene>
    <name evidence="2" type="primary">PPUP9740</name>
</gene>
<evidence type="ECO:0000256" key="1">
    <source>
        <dbReference type="SAM" id="Phobius"/>
    </source>
</evidence>
<name>A0A0S7ELJ0_9TELE</name>